<feature type="domain" description="ACT" evidence="5">
    <location>
        <begin position="14"/>
        <end position="94"/>
    </location>
</feature>
<gene>
    <name evidence="3 6" type="primary">purU</name>
    <name evidence="6" type="ORF">NATSA_02135</name>
</gene>
<keyword evidence="3" id="KW-0658">Purine biosynthesis</keyword>
<dbReference type="InterPro" id="IPR004810">
    <property type="entry name" value="PurU"/>
</dbReference>
<name>A0A8J7S750_9BACT</name>
<dbReference type="Pfam" id="PF00551">
    <property type="entry name" value="Formyl_trans_N"/>
    <property type="match status" value="1"/>
</dbReference>
<dbReference type="PANTHER" id="PTHR42706">
    <property type="entry name" value="FORMYLTETRAHYDROFOLATE DEFORMYLASE"/>
    <property type="match status" value="1"/>
</dbReference>
<dbReference type="InterPro" id="IPR045865">
    <property type="entry name" value="ACT-like_dom_sf"/>
</dbReference>
<dbReference type="AlphaFoldDB" id="A0A8J7S750"/>
<dbReference type="Gene3D" id="3.30.70.260">
    <property type="match status" value="1"/>
</dbReference>
<evidence type="ECO:0000313" key="6">
    <source>
        <dbReference type="EMBL" id="MBP3191453.1"/>
    </source>
</evidence>
<keyword evidence="7" id="KW-1185">Reference proteome</keyword>
<dbReference type="InterPro" id="IPR036477">
    <property type="entry name" value="Formyl_transf_N_sf"/>
</dbReference>
<evidence type="ECO:0000256" key="2">
    <source>
        <dbReference type="ARBA" id="ARBA00022801"/>
    </source>
</evidence>
<dbReference type="CDD" id="cd08648">
    <property type="entry name" value="FMT_core_Formyl-FH4-Hydrolase_C"/>
    <property type="match status" value="1"/>
</dbReference>
<dbReference type="Proteomes" id="UP000673975">
    <property type="component" value="Unassembled WGS sequence"/>
</dbReference>
<keyword evidence="2 3" id="KW-0378">Hydrolase</keyword>
<protein>
    <recommendedName>
        <fullName evidence="3 4">Formyltetrahydrofolate deformylase</fullName>
        <ecNumber evidence="3 4">3.5.1.10</ecNumber>
    </recommendedName>
    <alternativeName>
        <fullName evidence="3">Formyl-FH(4) hydrolase</fullName>
    </alternativeName>
</protein>
<dbReference type="PRINTS" id="PR01575">
    <property type="entry name" value="FFH4HYDRLASE"/>
</dbReference>
<dbReference type="InterPro" id="IPR044074">
    <property type="entry name" value="PurU_ACT"/>
</dbReference>
<dbReference type="RefSeq" id="WP_210509985.1">
    <property type="nucleotide sequence ID" value="NZ_JAFIDN010000001.1"/>
</dbReference>
<dbReference type="Pfam" id="PF01842">
    <property type="entry name" value="ACT"/>
    <property type="match status" value="1"/>
</dbReference>
<sequence length="293" mass="34037">MELRNSTSSRNSAIILIHCPDKKGLVAAVTRFLAHNNGNILEIDQHVDKLSQVFFMRVEWDLDGFLIPDDQIESEFSKHIGTPFDMHWQLYFSREKPKMAVFVSGYGHCLYDILARYDSGEWYVDIPLIISNHPHMKQVADRYGIDYHQFDVNQENKPEVEAKQKELLHSYEIDVMVLARYMQILSDNFVADYPGRIINIHHSFLPAFPGARPYHSAFQRGVKVIGATSHYVTADLDEGPIIEQDVIHVNHRHSVEDLARKGRDLEKIVLARAIWLHLERRTMVFENRTIVFQ</sequence>
<dbReference type="InterPro" id="IPR002912">
    <property type="entry name" value="ACT_dom"/>
</dbReference>
<reference evidence="6" key="1">
    <citation type="submission" date="2021-02" db="EMBL/GenBank/DDBJ databases">
        <title>Natronogracilivirga saccharolytica gen. nov. sp. nov. a new anaerobic, haloalkiliphilic carbohydrate-fermenting bacterium from soda lake and proposing of Cyclonatronumiaceae fam. nov. in the phylum Balneolaeota.</title>
        <authorList>
            <person name="Zhilina T.N."/>
            <person name="Sorokin D.Y."/>
            <person name="Zavarzina D.G."/>
            <person name="Toshchakov S.V."/>
            <person name="Kublanov I.V."/>
        </authorList>
    </citation>
    <scope>NUCLEOTIDE SEQUENCE</scope>
    <source>
        <strain evidence="6">Z-1702</strain>
    </source>
</reference>
<dbReference type="PROSITE" id="PS51671">
    <property type="entry name" value="ACT"/>
    <property type="match status" value="1"/>
</dbReference>
<dbReference type="PANTHER" id="PTHR42706:SF1">
    <property type="entry name" value="FORMYLTETRAHYDROFOLATE DEFORMYLASE 2, MITOCHONDRIAL"/>
    <property type="match status" value="1"/>
</dbReference>
<dbReference type="SUPFAM" id="SSF53328">
    <property type="entry name" value="Formyltransferase"/>
    <property type="match status" value="1"/>
</dbReference>
<evidence type="ECO:0000256" key="4">
    <source>
        <dbReference type="NCBIfam" id="TIGR00655"/>
    </source>
</evidence>
<dbReference type="CDD" id="cd04875">
    <property type="entry name" value="ACT_F4HF-DF"/>
    <property type="match status" value="1"/>
</dbReference>
<keyword evidence="1 3" id="KW-0554">One-carbon metabolism</keyword>
<dbReference type="UniPathway" id="UPA00074">
    <property type="reaction ID" value="UER00170"/>
</dbReference>
<dbReference type="GO" id="GO:0006189">
    <property type="term" value="P:'de novo' IMP biosynthetic process"/>
    <property type="evidence" value="ECO:0007669"/>
    <property type="project" value="UniProtKB-UniRule"/>
</dbReference>
<dbReference type="NCBIfam" id="NF004684">
    <property type="entry name" value="PRK06027.1"/>
    <property type="match status" value="1"/>
</dbReference>
<comment type="catalytic activity">
    <reaction evidence="3">
        <text>(6R)-10-formyltetrahydrofolate + H2O = (6S)-5,6,7,8-tetrahydrofolate + formate + H(+)</text>
        <dbReference type="Rhea" id="RHEA:19833"/>
        <dbReference type="ChEBI" id="CHEBI:15377"/>
        <dbReference type="ChEBI" id="CHEBI:15378"/>
        <dbReference type="ChEBI" id="CHEBI:15740"/>
        <dbReference type="ChEBI" id="CHEBI:57453"/>
        <dbReference type="ChEBI" id="CHEBI:195366"/>
        <dbReference type="EC" id="3.5.1.10"/>
    </reaction>
</comment>
<evidence type="ECO:0000259" key="5">
    <source>
        <dbReference type="PROSITE" id="PS51671"/>
    </source>
</evidence>
<comment type="caution">
    <text evidence="6">The sequence shown here is derived from an EMBL/GenBank/DDBJ whole genome shotgun (WGS) entry which is preliminary data.</text>
</comment>
<dbReference type="NCBIfam" id="TIGR00655">
    <property type="entry name" value="PurU"/>
    <property type="match status" value="1"/>
</dbReference>
<dbReference type="InterPro" id="IPR041729">
    <property type="entry name" value="Formyl-FH4-Hydrolase_C"/>
</dbReference>
<comment type="pathway">
    <text evidence="3">Purine metabolism; IMP biosynthesis via de novo pathway; formate from 10-formyl-5,6,7,8-tetrahydrofolate: step 1/1.</text>
</comment>
<dbReference type="PIRSF" id="PIRSF036480">
    <property type="entry name" value="FormyFH4_hydr"/>
    <property type="match status" value="1"/>
</dbReference>
<dbReference type="HAMAP" id="MF_01927">
    <property type="entry name" value="PurU"/>
    <property type="match status" value="1"/>
</dbReference>
<proteinExistence type="inferred from homology"/>
<comment type="function">
    <text evidence="3">Catalyzes the hydrolysis of 10-formyltetrahydrofolate (formyl-FH4) to formate and tetrahydrofolate (FH4).</text>
</comment>
<dbReference type="InterPro" id="IPR002376">
    <property type="entry name" value="Formyl_transf_N"/>
</dbReference>
<evidence type="ECO:0000256" key="1">
    <source>
        <dbReference type="ARBA" id="ARBA00022563"/>
    </source>
</evidence>
<dbReference type="GO" id="GO:0008864">
    <property type="term" value="F:formyltetrahydrofolate deformylase activity"/>
    <property type="evidence" value="ECO:0007669"/>
    <property type="project" value="UniProtKB-UniRule"/>
</dbReference>
<evidence type="ECO:0000313" key="7">
    <source>
        <dbReference type="Proteomes" id="UP000673975"/>
    </source>
</evidence>
<dbReference type="GO" id="GO:0006730">
    <property type="term" value="P:one-carbon metabolic process"/>
    <property type="evidence" value="ECO:0007669"/>
    <property type="project" value="UniProtKB-KW"/>
</dbReference>
<comment type="similarity">
    <text evidence="3">Belongs to the PurU family.</text>
</comment>
<dbReference type="EC" id="3.5.1.10" evidence="3 4"/>
<feature type="active site" evidence="3">
    <location>
        <position position="237"/>
    </location>
</feature>
<evidence type="ECO:0000256" key="3">
    <source>
        <dbReference type="HAMAP-Rule" id="MF_01927"/>
    </source>
</evidence>
<accession>A0A8J7S750</accession>
<dbReference type="Gene3D" id="3.40.50.170">
    <property type="entry name" value="Formyl transferase, N-terminal domain"/>
    <property type="match status" value="1"/>
</dbReference>
<dbReference type="SUPFAM" id="SSF55021">
    <property type="entry name" value="ACT-like"/>
    <property type="match status" value="1"/>
</dbReference>
<organism evidence="6 7">
    <name type="scientific">Natronogracilivirga saccharolytica</name>
    <dbReference type="NCBI Taxonomy" id="2812953"/>
    <lineage>
        <taxon>Bacteria</taxon>
        <taxon>Pseudomonadati</taxon>
        <taxon>Balneolota</taxon>
        <taxon>Balneolia</taxon>
        <taxon>Balneolales</taxon>
        <taxon>Cyclonatronaceae</taxon>
        <taxon>Natronogracilivirga</taxon>
    </lineage>
</organism>
<dbReference type="EMBL" id="JAFIDN010000001">
    <property type="protein sequence ID" value="MBP3191453.1"/>
    <property type="molecule type" value="Genomic_DNA"/>
</dbReference>